<evidence type="ECO:0000256" key="2">
    <source>
        <dbReference type="SAM" id="SignalP"/>
    </source>
</evidence>
<accession>A0A1W0WK73</accession>
<sequence>MSSLMPYKMIVRLSVLLAVFQGPTHAISIAQLRQMGQPLTEVSCRPDRFPTLQLAGFCAQISELHTRCGDRHASRSSADCGHVEGSFCCYLSRMQGNVVLDQDAFSALMHPKVQQTEAVTSDVAVPPAPAAQNEVVPSQVAPVVQAELAPSTEAPTVAAESPPATDTPTESPPPPAPVVQLTVDPNPPCDSVNDCPDAGMTCSGGRCACWSQQGPQATNVWSCSDDSKCRRMFPGHVCRPTKLCETLANTVGFCQPEGSIKQ</sequence>
<gene>
    <name evidence="3" type="ORF">BV898_10297</name>
</gene>
<dbReference type="OrthoDB" id="10577046at2759"/>
<feature type="chain" id="PRO_5013139572" evidence="2">
    <location>
        <begin position="27"/>
        <end position="262"/>
    </location>
</feature>
<keyword evidence="2" id="KW-0732">Signal</keyword>
<evidence type="ECO:0000313" key="3">
    <source>
        <dbReference type="EMBL" id="OQV15579.1"/>
    </source>
</evidence>
<feature type="compositionally biased region" description="Low complexity" evidence="1">
    <location>
        <begin position="158"/>
        <end position="169"/>
    </location>
</feature>
<comment type="caution">
    <text evidence="3">The sequence shown here is derived from an EMBL/GenBank/DDBJ whole genome shotgun (WGS) entry which is preliminary data.</text>
</comment>
<dbReference type="AlphaFoldDB" id="A0A1W0WK73"/>
<organism evidence="3 4">
    <name type="scientific">Hypsibius exemplaris</name>
    <name type="common">Freshwater tardigrade</name>
    <dbReference type="NCBI Taxonomy" id="2072580"/>
    <lineage>
        <taxon>Eukaryota</taxon>
        <taxon>Metazoa</taxon>
        <taxon>Ecdysozoa</taxon>
        <taxon>Tardigrada</taxon>
        <taxon>Eutardigrada</taxon>
        <taxon>Parachela</taxon>
        <taxon>Hypsibioidea</taxon>
        <taxon>Hypsibiidae</taxon>
        <taxon>Hypsibius</taxon>
    </lineage>
</organism>
<evidence type="ECO:0000313" key="4">
    <source>
        <dbReference type="Proteomes" id="UP000192578"/>
    </source>
</evidence>
<proteinExistence type="predicted"/>
<dbReference type="EMBL" id="MTYJ01000087">
    <property type="protein sequence ID" value="OQV15579.1"/>
    <property type="molecule type" value="Genomic_DNA"/>
</dbReference>
<evidence type="ECO:0000256" key="1">
    <source>
        <dbReference type="SAM" id="MobiDB-lite"/>
    </source>
</evidence>
<protein>
    <submittedName>
        <fullName evidence="3">Uncharacterized protein</fullName>
    </submittedName>
</protein>
<feature type="region of interest" description="Disordered" evidence="1">
    <location>
        <begin position="151"/>
        <end position="178"/>
    </location>
</feature>
<name>A0A1W0WK73_HYPEX</name>
<reference evidence="4" key="1">
    <citation type="submission" date="2017-01" db="EMBL/GenBank/DDBJ databases">
        <title>Comparative genomics of anhydrobiosis in the tardigrade Hypsibius dujardini.</title>
        <authorList>
            <person name="Yoshida Y."/>
            <person name="Koutsovoulos G."/>
            <person name="Laetsch D."/>
            <person name="Stevens L."/>
            <person name="Kumar S."/>
            <person name="Horikawa D."/>
            <person name="Ishino K."/>
            <person name="Komine S."/>
            <person name="Tomita M."/>
            <person name="Blaxter M."/>
            <person name="Arakawa K."/>
        </authorList>
    </citation>
    <scope>NUCLEOTIDE SEQUENCE [LARGE SCALE GENOMIC DNA]</scope>
    <source>
        <strain evidence="4">Z151</strain>
    </source>
</reference>
<feature type="signal peptide" evidence="2">
    <location>
        <begin position="1"/>
        <end position="26"/>
    </location>
</feature>
<keyword evidence="4" id="KW-1185">Reference proteome</keyword>
<dbReference type="Proteomes" id="UP000192578">
    <property type="component" value="Unassembled WGS sequence"/>
</dbReference>